<organism evidence="2 3">
    <name type="scientific">Paenibacillus contaminans</name>
    <dbReference type="NCBI Taxonomy" id="450362"/>
    <lineage>
        <taxon>Bacteria</taxon>
        <taxon>Bacillati</taxon>
        <taxon>Bacillota</taxon>
        <taxon>Bacilli</taxon>
        <taxon>Bacillales</taxon>
        <taxon>Paenibacillaceae</taxon>
        <taxon>Paenibacillus</taxon>
    </lineage>
</organism>
<dbReference type="OrthoDB" id="2663372at2"/>
<name>A0A329MUH5_9BACL</name>
<protein>
    <recommendedName>
        <fullName evidence="4">WD40 repeat domain-containing protein</fullName>
    </recommendedName>
</protein>
<keyword evidence="3" id="KW-1185">Reference proteome</keyword>
<keyword evidence="1" id="KW-0732">Signal</keyword>
<dbReference type="AlphaFoldDB" id="A0A329MUH5"/>
<feature type="chain" id="PRO_5016308630" description="WD40 repeat domain-containing protein" evidence="1">
    <location>
        <begin position="27"/>
        <end position="376"/>
    </location>
</feature>
<dbReference type="RefSeq" id="WP_113029153.1">
    <property type="nucleotide sequence ID" value="NZ_QMFB01000001.1"/>
</dbReference>
<feature type="signal peptide" evidence="1">
    <location>
        <begin position="1"/>
        <end position="26"/>
    </location>
</feature>
<dbReference type="Gene3D" id="2.130.10.10">
    <property type="entry name" value="YVTN repeat-like/Quinoprotein amine dehydrogenase"/>
    <property type="match status" value="1"/>
</dbReference>
<dbReference type="Proteomes" id="UP000250369">
    <property type="component" value="Unassembled WGS sequence"/>
</dbReference>
<dbReference type="InterPro" id="IPR015943">
    <property type="entry name" value="WD40/YVTN_repeat-like_dom_sf"/>
</dbReference>
<dbReference type="SUPFAM" id="SSF82171">
    <property type="entry name" value="DPP6 N-terminal domain-like"/>
    <property type="match status" value="1"/>
</dbReference>
<evidence type="ECO:0000313" key="2">
    <source>
        <dbReference type="EMBL" id="RAV23044.1"/>
    </source>
</evidence>
<sequence length="376" mass="41745">MSKRWKELSAFLLTVCFLLTGCLSQARSETIIIPESGDELSTSGKSEMFDVKTIYRVLDKQTDDGIPLGWIDRSSLLGFFGEQTRSPSLERVDYPYEARLKLRNADAKAGYIALSPSGGMIASLVQTETGDNAMKLISLSDQQESIVARISNEQIRSSKFGWSNNGRYLVYIVRNGESGSIQISVYDTKEKTTKSYTVPGWKPKDTISSVHIADDALSAAIIKDSGKLSYVLYGALDVSGWTAQYEHPANRDSSVEWIHNDQIAFIGSEGSLYAYDRRNAALSVLIDQIGLFRLSPDRKVIAYLQDKDTVYAASLYGNNVMNKTQLFKGIVPSQISWSPDNGKLLLSGRKSYAEQDVPRPVAPEVISNQNMVIEFR</sequence>
<dbReference type="PROSITE" id="PS51257">
    <property type="entry name" value="PROKAR_LIPOPROTEIN"/>
    <property type="match status" value="1"/>
</dbReference>
<comment type="caution">
    <text evidence="2">The sequence shown here is derived from an EMBL/GenBank/DDBJ whole genome shotgun (WGS) entry which is preliminary data.</text>
</comment>
<evidence type="ECO:0008006" key="4">
    <source>
        <dbReference type="Google" id="ProtNLM"/>
    </source>
</evidence>
<dbReference type="EMBL" id="QMFB01000001">
    <property type="protein sequence ID" value="RAV23044.1"/>
    <property type="molecule type" value="Genomic_DNA"/>
</dbReference>
<accession>A0A329MUH5</accession>
<proteinExistence type="predicted"/>
<reference evidence="2 3" key="1">
    <citation type="journal article" date="2009" name="Int. J. Syst. Evol. Microbiol.">
        <title>Paenibacillus contaminans sp. nov., isolated from a contaminated laboratory plate.</title>
        <authorList>
            <person name="Chou J.H."/>
            <person name="Lee J.H."/>
            <person name="Lin M.C."/>
            <person name="Chang P.S."/>
            <person name="Arun A.B."/>
            <person name="Young C.C."/>
            <person name="Chen W.M."/>
        </authorList>
    </citation>
    <scope>NUCLEOTIDE SEQUENCE [LARGE SCALE GENOMIC DNA]</scope>
    <source>
        <strain evidence="2 3">CKOBP-6</strain>
    </source>
</reference>
<evidence type="ECO:0000256" key="1">
    <source>
        <dbReference type="SAM" id="SignalP"/>
    </source>
</evidence>
<evidence type="ECO:0000313" key="3">
    <source>
        <dbReference type="Proteomes" id="UP000250369"/>
    </source>
</evidence>
<gene>
    <name evidence="2" type="ORF">DQG23_02250</name>
</gene>